<evidence type="ECO:0000256" key="1">
    <source>
        <dbReference type="ARBA" id="ARBA00022723"/>
    </source>
</evidence>
<gene>
    <name evidence="4" type="ORF">G5C65_20355</name>
</gene>
<protein>
    <submittedName>
        <fullName evidence="4">Polysaccharide deacetylase family protein</fullName>
    </submittedName>
</protein>
<reference evidence="4 5" key="1">
    <citation type="submission" date="2020-02" db="EMBL/GenBank/DDBJ databases">
        <title>Whole-genome analyses of novel actinobacteria.</title>
        <authorList>
            <person name="Sahin N."/>
            <person name="Tatar D."/>
        </authorList>
    </citation>
    <scope>NUCLEOTIDE SEQUENCE [LARGE SCALE GENOMIC DNA]</scope>
    <source>
        <strain evidence="4 5">SB3404</strain>
    </source>
</reference>
<dbReference type="PROSITE" id="PS51677">
    <property type="entry name" value="NODB"/>
    <property type="match status" value="1"/>
</dbReference>
<keyword evidence="5" id="KW-1185">Reference proteome</keyword>
<keyword evidence="1" id="KW-0479">Metal-binding</keyword>
<feature type="domain" description="NodB homology" evidence="3">
    <location>
        <begin position="6"/>
        <end position="194"/>
    </location>
</feature>
<dbReference type="Pfam" id="PF01522">
    <property type="entry name" value="Polysacc_deac_1"/>
    <property type="match status" value="1"/>
</dbReference>
<evidence type="ECO:0000313" key="4">
    <source>
        <dbReference type="EMBL" id="NGO70662.1"/>
    </source>
</evidence>
<evidence type="ECO:0000256" key="2">
    <source>
        <dbReference type="ARBA" id="ARBA00022801"/>
    </source>
</evidence>
<keyword evidence="2" id="KW-0378">Hydrolase</keyword>
<dbReference type="PANTHER" id="PTHR10587">
    <property type="entry name" value="GLYCOSYL TRANSFERASE-RELATED"/>
    <property type="match status" value="1"/>
</dbReference>
<dbReference type="AlphaFoldDB" id="A0A6G4X0L3"/>
<dbReference type="CDD" id="cd10917">
    <property type="entry name" value="CE4_NodB_like_6s_7s"/>
    <property type="match status" value="1"/>
</dbReference>
<dbReference type="InterPro" id="IPR002509">
    <property type="entry name" value="NODB_dom"/>
</dbReference>
<accession>A0A6G4X0L3</accession>
<evidence type="ECO:0000313" key="5">
    <source>
        <dbReference type="Proteomes" id="UP000477722"/>
    </source>
</evidence>
<dbReference type="GO" id="GO:0005975">
    <property type="term" value="P:carbohydrate metabolic process"/>
    <property type="evidence" value="ECO:0007669"/>
    <property type="project" value="InterPro"/>
</dbReference>
<dbReference type="GO" id="GO:0016810">
    <property type="term" value="F:hydrolase activity, acting on carbon-nitrogen (but not peptide) bonds"/>
    <property type="evidence" value="ECO:0007669"/>
    <property type="project" value="InterPro"/>
</dbReference>
<comment type="caution">
    <text evidence="4">The sequence shown here is derived from an EMBL/GenBank/DDBJ whole genome shotgun (WGS) entry which is preliminary data.</text>
</comment>
<dbReference type="SUPFAM" id="SSF88713">
    <property type="entry name" value="Glycoside hydrolase/deacetylase"/>
    <property type="match status" value="1"/>
</dbReference>
<dbReference type="InterPro" id="IPR050248">
    <property type="entry name" value="Polysacc_deacetylase_ArnD"/>
</dbReference>
<dbReference type="EMBL" id="JAAKZZ010000218">
    <property type="protein sequence ID" value="NGO70662.1"/>
    <property type="molecule type" value="Genomic_DNA"/>
</dbReference>
<evidence type="ECO:0000259" key="3">
    <source>
        <dbReference type="PROSITE" id="PS51677"/>
    </source>
</evidence>
<dbReference type="GO" id="GO:0016020">
    <property type="term" value="C:membrane"/>
    <property type="evidence" value="ECO:0007669"/>
    <property type="project" value="TreeGrafter"/>
</dbReference>
<proteinExistence type="predicted"/>
<dbReference type="PANTHER" id="PTHR10587:SF133">
    <property type="entry name" value="CHITIN DEACETYLASE 1-RELATED"/>
    <property type="match status" value="1"/>
</dbReference>
<name>A0A6G4X0L3_9ACTN</name>
<dbReference type="Gene3D" id="3.20.20.370">
    <property type="entry name" value="Glycoside hydrolase/deacetylase"/>
    <property type="match status" value="1"/>
</dbReference>
<dbReference type="GO" id="GO:0046872">
    <property type="term" value="F:metal ion binding"/>
    <property type="evidence" value="ECO:0007669"/>
    <property type="project" value="UniProtKB-KW"/>
</dbReference>
<sequence>MPTRRRVVALTFNAAWNTEGIPSVLGTLRRRGAPATFFLTGDFAVRHPGAARGLAEAGHGIGNHSYSHPYFARLRPAQRAAEVLAADTALRTAAGTEPLPFFRFPYGETTPRQIAEVNALGFADIEFTTDTNGYLGREGGMTVREAVRRAVAALRPGAVIQMHVGTAAGQGAVLDALALPRIIDAVRARGYEITDLRSLLRGAR</sequence>
<dbReference type="Proteomes" id="UP000477722">
    <property type="component" value="Unassembled WGS sequence"/>
</dbReference>
<dbReference type="InterPro" id="IPR011330">
    <property type="entry name" value="Glyco_hydro/deAcase_b/a-brl"/>
</dbReference>
<organism evidence="4 5">
    <name type="scientific">Streptomyces boncukensis</name>
    <dbReference type="NCBI Taxonomy" id="2711219"/>
    <lineage>
        <taxon>Bacteria</taxon>
        <taxon>Bacillati</taxon>
        <taxon>Actinomycetota</taxon>
        <taxon>Actinomycetes</taxon>
        <taxon>Kitasatosporales</taxon>
        <taxon>Streptomycetaceae</taxon>
        <taxon>Streptomyces</taxon>
    </lineage>
</organism>